<dbReference type="InterPro" id="IPR055148">
    <property type="entry name" value="ZW10_C_2"/>
</dbReference>
<dbReference type="GO" id="GO:0005737">
    <property type="term" value="C:cytoplasm"/>
    <property type="evidence" value="ECO:0007669"/>
    <property type="project" value="UniProtKB-SubCell"/>
</dbReference>
<protein>
    <recommendedName>
        <fullName evidence="14">Centromere/kinetochore protein zw10</fullName>
    </recommendedName>
    <alternativeName>
        <fullName evidence="15">Mitotic 15 protein</fullName>
    </alternativeName>
</protein>
<dbReference type="FunFam" id="1.10.357.150:FF:000003">
    <property type="entry name" value="Centromere/kinetochore protein zw10"/>
    <property type="match status" value="1"/>
</dbReference>
<evidence type="ECO:0000259" key="16">
    <source>
        <dbReference type="Pfam" id="PF06248"/>
    </source>
</evidence>
<keyword evidence="8" id="KW-0498">Mitosis</keyword>
<evidence type="ECO:0000256" key="2">
    <source>
        <dbReference type="ARBA" id="ARBA00004496"/>
    </source>
</evidence>
<evidence type="ECO:0000259" key="18">
    <source>
        <dbReference type="Pfam" id="PF20666"/>
    </source>
</evidence>
<evidence type="ECO:0000313" key="21">
    <source>
        <dbReference type="RefSeq" id="XP_034099079.2"/>
    </source>
</evidence>
<evidence type="ECO:0000256" key="7">
    <source>
        <dbReference type="ARBA" id="ARBA00022618"/>
    </source>
</evidence>
<evidence type="ECO:0000256" key="4">
    <source>
        <dbReference type="ARBA" id="ARBA00006245"/>
    </source>
</evidence>
<evidence type="ECO:0000256" key="1">
    <source>
        <dbReference type="ARBA" id="ARBA00004123"/>
    </source>
</evidence>
<keyword evidence="6" id="KW-0963">Cytoplasm</keyword>
<dbReference type="OrthoDB" id="534815at2759"/>
<name>A0A6P8W6M7_DROAB</name>
<feature type="domain" description="Centromere/kinetochore protein zw10 middle" evidence="17">
    <location>
        <begin position="199"/>
        <end position="424"/>
    </location>
</feature>
<evidence type="ECO:0000256" key="11">
    <source>
        <dbReference type="ARBA" id="ARBA00023254"/>
    </source>
</evidence>
<dbReference type="InterPro" id="IPR009361">
    <property type="entry name" value="Zw10_N"/>
</dbReference>
<evidence type="ECO:0000256" key="13">
    <source>
        <dbReference type="ARBA" id="ARBA00023328"/>
    </source>
</evidence>
<feature type="domain" description="ZW10 C-terminal helical" evidence="19">
    <location>
        <begin position="587"/>
        <end position="730"/>
    </location>
</feature>
<dbReference type="AlphaFoldDB" id="A0A6P8W6M7"/>
<evidence type="ECO:0000259" key="19">
    <source>
        <dbReference type="Pfam" id="PF22766"/>
    </source>
</evidence>
<dbReference type="GO" id="GO:0006888">
    <property type="term" value="P:endoplasmic reticulum to Golgi vesicle-mediated transport"/>
    <property type="evidence" value="ECO:0007669"/>
    <property type="project" value="TreeGrafter"/>
</dbReference>
<dbReference type="Proteomes" id="UP000515160">
    <property type="component" value="Chromosome X"/>
</dbReference>
<keyword evidence="5" id="KW-0158">Chromosome</keyword>
<evidence type="ECO:0000256" key="5">
    <source>
        <dbReference type="ARBA" id="ARBA00022454"/>
    </source>
</evidence>
<keyword evidence="12" id="KW-0131">Cell cycle</keyword>
<reference evidence="21" key="1">
    <citation type="submission" date="2025-08" db="UniProtKB">
        <authorList>
            <consortium name="RefSeq"/>
        </authorList>
    </citation>
    <scope>IDENTIFICATION</scope>
    <source>
        <strain evidence="21">15112-1751.03</strain>
        <tissue evidence="21">Whole Adult</tissue>
    </source>
</reference>
<dbReference type="Pfam" id="PF20666">
    <property type="entry name" value="ZW10_C"/>
    <property type="match status" value="1"/>
</dbReference>
<dbReference type="GO" id="GO:1990423">
    <property type="term" value="C:RZZ complex"/>
    <property type="evidence" value="ECO:0007669"/>
    <property type="project" value="TreeGrafter"/>
</dbReference>
<keyword evidence="7" id="KW-0132">Cell division</keyword>
<dbReference type="InterPro" id="IPR048344">
    <property type="entry name" value="Zw10_middle"/>
</dbReference>
<keyword evidence="11" id="KW-0469">Meiosis</keyword>
<dbReference type="CTD" id="9183"/>
<feature type="domain" description="Centromere/kinetochore protein zw10 N-terminal" evidence="16">
    <location>
        <begin position="43"/>
        <end position="132"/>
    </location>
</feature>
<keyword evidence="9" id="KW-0995">Kinetochore</keyword>
<evidence type="ECO:0000256" key="12">
    <source>
        <dbReference type="ARBA" id="ARBA00023306"/>
    </source>
</evidence>
<dbReference type="Gene3D" id="1.10.357.150">
    <property type="match status" value="1"/>
</dbReference>
<dbReference type="GeneID" id="117564444"/>
<dbReference type="InterPro" id="IPR048343">
    <property type="entry name" value="ZW10_C"/>
</dbReference>
<dbReference type="GO" id="GO:0005634">
    <property type="term" value="C:nucleus"/>
    <property type="evidence" value="ECO:0007669"/>
    <property type="project" value="UniProtKB-SubCell"/>
</dbReference>
<dbReference type="PANTHER" id="PTHR12205:SF0">
    <property type="entry name" value="CENTROMERE_KINETOCHORE PROTEIN ZW10 HOMOLOG"/>
    <property type="match status" value="1"/>
</dbReference>
<accession>A0A6P8W6M7</accession>
<gene>
    <name evidence="21" type="primary">LOC117564444</name>
</gene>
<sequence>MNMMESKVLLQAFQEQQQHDNKNGTSTGVSIDSVKSAIAKMVVRTERFQGRVRKHIDDNYTEFMPNHTTPDMFLDKCSSLCDEIGELHSSVSNDGLAALNDASAELANSSRDLRELLLGLRVSEHILKLDDLFQCVEEAKATKDCLVVLDLMGKLRDLIYSDDSNHIPPDVERIFQSLECYESIKVKYHVQAHLLQQQLQERFDRLLQLQSKSFQTSKCVTLLVSKDESQLQDIVTALFQERYNPAKLCAFLLQECIEPLILKPVSVAYNEQAKDDTYLELQLSYAIKEPTETTSAQQQLLRPHYTDVFQHLRLLWQTLSSLNCSLNNGSQHDHVFALIGDHVKDRMLELLVEQCLIPAVPESMEEYQKSTLRDDVQQFEHFLADMCVINPEQDVALTKFARLFDTYYRNRLSARVLATAREIIQRDLQDMTLVASNNLPVNVVNDPFLFPRCMISKSAQDYVKLMDRTLRQPADNLVDDAPNPLSGVVGLLLETYIDEVPKVHKKLLQSIPQQSALFHNNCMYLTHWIAQHASKDIDAFPSLVKMLQSTGSKYLRVQINYQESILMDIMSGFEFDNPHTLGTAPLKLVRQCLRQLELLKNVWQQVLPEKVYNSSFCELLHPFANELVQRVFKLRDISATMASELSDLIDVVLEKAPLLFHDPNEVVQVRSWQKLQQLKLMMNASLKEFTELWCDGAGPLTANYQANEIKHLIRALFQDTDRRAKAITQIV</sequence>
<evidence type="ECO:0000256" key="14">
    <source>
        <dbReference type="ARBA" id="ARBA00072518"/>
    </source>
</evidence>
<dbReference type="PANTHER" id="PTHR12205">
    <property type="entry name" value="CENTROMERE/KINETOCHORE PROTEIN ZW10"/>
    <property type="match status" value="1"/>
</dbReference>
<evidence type="ECO:0000256" key="8">
    <source>
        <dbReference type="ARBA" id="ARBA00022776"/>
    </source>
</evidence>
<dbReference type="Pfam" id="PF20665">
    <property type="entry name" value="Zw10_middle"/>
    <property type="match status" value="1"/>
</dbReference>
<comment type="subcellular location">
    <subcellularLocation>
        <location evidence="3">Chromosome</location>
        <location evidence="3">Centromere</location>
        <location evidence="3">Kinetochore</location>
    </subcellularLocation>
    <subcellularLocation>
        <location evidence="2">Cytoplasm</location>
    </subcellularLocation>
    <subcellularLocation>
        <location evidence="1">Nucleus</location>
    </subcellularLocation>
</comment>
<dbReference type="GO" id="GO:0051301">
    <property type="term" value="P:cell division"/>
    <property type="evidence" value="ECO:0007669"/>
    <property type="project" value="UniProtKB-KW"/>
</dbReference>
<dbReference type="InterPro" id="IPR046362">
    <property type="entry name" value="Zw10/DSL1_C_sf"/>
</dbReference>
<evidence type="ECO:0000256" key="6">
    <source>
        <dbReference type="ARBA" id="ARBA00022490"/>
    </source>
</evidence>
<evidence type="ECO:0000313" key="20">
    <source>
        <dbReference type="Proteomes" id="UP000515160"/>
    </source>
</evidence>
<dbReference type="GO" id="GO:0007094">
    <property type="term" value="P:mitotic spindle assembly checkpoint signaling"/>
    <property type="evidence" value="ECO:0007669"/>
    <property type="project" value="TreeGrafter"/>
</dbReference>
<evidence type="ECO:0000256" key="15">
    <source>
        <dbReference type="ARBA" id="ARBA00080245"/>
    </source>
</evidence>
<comment type="similarity">
    <text evidence="4">Belongs to the ZW10 family.</text>
</comment>
<keyword evidence="20" id="KW-1185">Reference proteome</keyword>
<evidence type="ECO:0000259" key="17">
    <source>
        <dbReference type="Pfam" id="PF20665"/>
    </source>
</evidence>
<dbReference type="RefSeq" id="XP_034099079.2">
    <property type="nucleotide sequence ID" value="XM_034243188.2"/>
</dbReference>
<dbReference type="GO" id="GO:0051321">
    <property type="term" value="P:meiotic cell cycle"/>
    <property type="evidence" value="ECO:0007669"/>
    <property type="project" value="UniProtKB-KW"/>
</dbReference>
<keyword evidence="10" id="KW-0539">Nucleus</keyword>
<proteinExistence type="inferred from homology"/>
<evidence type="ECO:0000256" key="3">
    <source>
        <dbReference type="ARBA" id="ARBA00004629"/>
    </source>
</evidence>
<feature type="domain" description="Centromere/kinetochore protein zw10 C-terminal" evidence="18">
    <location>
        <begin position="448"/>
        <end position="568"/>
    </location>
</feature>
<evidence type="ECO:0000256" key="10">
    <source>
        <dbReference type="ARBA" id="ARBA00023242"/>
    </source>
</evidence>
<dbReference type="Pfam" id="PF22766">
    <property type="entry name" value="ZW10_C2"/>
    <property type="match status" value="1"/>
</dbReference>
<organism evidence="20 21">
    <name type="scientific">Drosophila albomicans</name>
    <name type="common">Fruit fly</name>
    <dbReference type="NCBI Taxonomy" id="7291"/>
    <lineage>
        <taxon>Eukaryota</taxon>
        <taxon>Metazoa</taxon>
        <taxon>Ecdysozoa</taxon>
        <taxon>Arthropoda</taxon>
        <taxon>Hexapoda</taxon>
        <taxon>Insecta</taxon>
        <taxon>Pterygota</taxon>
        <taxon>Neoptera</taxon>
        <taxon>Endopterygota</taxon>
        <taxon>Diptera</taxon>
        <taxon>Brachycera</taxon>
        <taxon>Muscomorpha</taxon>
        <taxon>Ephydroidea</taxon>
        <taxon>Drosophilidae</taxon>
        <taxon>Drosophila</taxon>
    </lineage>
</organism>
<evidence type="ECO:0000256" key="9">
    <source>
        <dbReference type="ARBA" id="ARBA00022838"/>
    </source>
</evidence>
<dbReference type="Pfam" id="PF06248">
    <property type="entry name" value="Zw10_N"/>
    <property type="match status" value="1"/>
</dbReference>
<keyword evidence="13" id="KW-0137">Centromere</keyword>